<protein>
    <submittedName>
        <fullName evidence="1">Uncharacterized protein</fullName>
    </submittedName>
</protein>
<reference evidence="1 2" key="1">
    <citation type="submission" date="2019-08" db="EMBL/GenBank/DDBJ databases">
        <title>The genome of the soybean aphid Biotype 1, its phylome, world population structure and adaptation to the North American continent.</title>
        <authorList>
            <person name="Giordano R."/>
            <person name="Donthu R.K."/>
            <person name="Hernandez A.G."/>
            <person name="Wright C.L."/>
            <person name="Zimin A.V."/>
        </authorList>
    </citation>
    <scope>NUCLEOTIDE SEQUENCE [LARGE SCALE GENOMIC DNA]</scope>
    <source>
        <tissue evidence="1">Whole aphids</tissue>
    </source>
</reference>
<proteinExistence type="predicted"/>
<dbReference type="EMBL" id="VYZN01000014">
    <property type="protein sequence ID" value="KAE9539675.1"/>
    <property type="molecule type" value="Genomic_DNA"/>
</dbReference>
<gene>
    <name evidence="1" type="ORF">AGLY_004927</name>
</gene>
<comment type="caution">
    <text evidence="1">The sequence shown here is derived from an EMBL/GenBank/DDBJ whole genome shotgun (WGS) entry which is preliminary data.</text>
</comment>
<dbReference type="AlphaFoldDB" id="A0A6G0TV92"/>
<keyword evidence="2" id="KW-1185">Reference proteome</keyword>
<dbReference type="Proteomes" id="UP000475862">
    <property type="component" value="Unassembled WGS sequence"/>
</dbReference>
<accession>A0A6G0TV92</accession>
<evidence type="ECO:0000313" key="2">
    <source>
        <dbReference type="Proteomes" id="UP000475862"/>
    </source>
</evidence>
<evidence type="ECO:0000313" key="1">
    <source>
        <dbReference type="EMBL" id="KAE9539675.1"/>
    </source>
</evidence>
<sequence>MAFTKDGFYTNILFSFSSRQQNTHEIARIEHTNKQTKHVKLLSENTYKCYTYNCSEPDNCVTLIILEPSTYHITTTGKNITTFDALLRSGNRLMETLDTFQTFDRLIRTIMVWWTSSAKHLPNTKTRCTGNKLFQIHSAGVRESSYLLGTVNVLLRFEAKTLDILANTHFGFSTMTLHAYRDDPSGHNSLRIELDIQIRTDKSSPFRIVFHIQ</sequence>
<name>A0A6G0TV92_APHGL</name>
<organism evidence="1 2">
    <name type="scientific">Aphis glycines</name>
    <name type="common">Soybean aphid</name>
    <dbReference type="NCBI Taxonomy" id="307491"/>
    <lineage>
        <taxon>Eukaryota</taxon>
        <taxon>Metazoa</taxon>
        <taxon>Ecdysozoa</taxon>
        <taxon>Arthropoda</taxon>
        <taxon>Hexapoda</taxon>
        <taxon>Insecta</taxon>
        <taxon>Pterygota</taxon>
        <taxon>Neoptera</taxon>
        <taxon>Paraneoptera</taxon>
        <taxon>Hemiptera</taxon>
        <taxon>Sternorrhyncha</taxon>
        <taxon>Aphidomorpha</taxon>
        <taxon>Aphidoidea</taxon>
        <taxon>Aphididae</taxon>
        <taxon>Aphidini</taxon>
        <taxon>Aphis</taxon>
        <taxon>Aphis</taxon>
    </lineage>
</organism>